<dbReference type="AlphaFoldDB" id="A0A330H699"/>
<evidence type="ECO:0008006" key="3">
    <source>
        <dbReference type="Google" id="ProtNLM"/>
    </source>
</evidence>
<reference evidence="1 2" key="2">
    <citation type="submission" date="2018-07" db="EMBL/GenBank/DDBJ databases">
        <title>Diversity of Mesorhizobium strains in Brazil.</title>
        <authorList>
            <person name="Helene L.C.F."/>
            <person name="Dall'Agnol R."/>
            <person name="Delamuta J.R.M."/>
            <person name="Hungria M."/>
        </authorList>
    </citation>
    <scope>NUCLEOTIDE SEQUENCE [LARGE SCALE GENOMIC DNA]</scope>
    <source>
        <strain evidence="1 2">AC99b</strain>
    </source>
</reference>
<accession>A0A330H699</accession>
<name>A0A330H699_9HYPH</name>
<gene>
    <name evidence="1" type="ORF">DPM33_32285</name>
</gene>
<comment type="caution">
    <text evidence="1">The sequence shown here is derived from an EMBL/GenBank/DDBJ whole genome shotgun (WGS) entry which is preliminary data.</text>
</comment>
<protein>
    <recommendedName>
        <fullName evidence="3">DUF1036 domain-containing protein</fullName>
    </recommendedName>
</protein>
<sequence length="184" mass="20827">MWRDFIQMDPSRWGAVMSTFVRSVLLSFLVATCAERAEAAIKICNQFSQTVYFAMAYAQPGFDNSYISRGWLVLSPNGGCDQFDSALHLSVFWYYAETNQYTVRKHVKNINMWGNVRPDKQFWIATNSFNFINNLNERQSSPGDPGARLVGFTRSVESKDSELDETLTIEADGINVSQSFSSGQ</sequence>
<dbReference type="OrthoDB" id="8079749at2"/>
<dbReference type="Proteomes" id="UP000251558">
    <property type="component" value="Unassembled WGS sequence"/>
</dbReference>
<dbReference type="RefSeq" id="WP_112101405.1">
    <property type="nucleotide sequence ID" value="NZ_QMBP01000025.1"/>
</dbReference>
<keyword evidence="2" id="KW-1185">Reference proteome</keyword>
<reference evidence="2" key="1">
    <citation type="submission" date="2018-06" db="EMBL/GenBank/DDBJ databases">
        <authorList>
            <person name="Helene L.C."/>
            <person name="Dall'Agnol R."/>
            <person name="Delamuta J.R."/>
            <person name="Hungria M."/>
        </authorList>
    </citation>
    <scope>NUCLEOTIDE SEQUENCE [LARGE SCALE GENOMIC DNA]</scope>
    <source>
        <strain evidence="2">AC99b</strain>
    </source>
</reference>
<evidence type="ECO:0000313" key="1">
    <source>
        <dbReference type="EMBL" id="RAZ84201.1"/>
    </source>
</evidence>
<evidence type="ECO:0000313" key="2">
    <source>
        <dbReference type="Proteomes" id="UP000251558"/>
    </source>
</evidence>
<dbReference type="EMBL" id="QMBP01000025">
    <property type="protein sequence ID" value="RAZ84201.1"/>
    <property type="molecule type" value="Genomic_DNA"/>
</dbReference>
<dbReference type="Pfam" id="PF06282">
    <property type="entry name" value="DUF1036"/>
    <property type="match status" value="1"/>
</dbReference>
<proteinExistence type="predicted"/>
<dbReference type="InterPro" id="IPR009380">
    <property type="entry name" value="DUF1036"/>
</dbReference>
<organism evidence="1 2">
    <name type="scientific">Mesorhizobium hawassense</name>
    <dbReference type="NCBI Taxonomy" id="1209954"/>
    <lineage>
        <taxon>Bacteria</taxon>
        <taxon>Pseudomonadati</taxon>
        <taxon>Pseudomonadota</taxon>
        <taxon>Alphaproteobacteria</taxon>
        <taxon>Hyphomicrobiales</taxon>
        <taxon>Phyllobacteriaceae</taxon>
        <taxon>Mesorhizobium</taxon>
    </lineage>
</organism>